<evidence type="ECO:0000313" key="1">
    <source>
        <dbReference type="EMBL" id="CAG8589089.1"/>
    </source>
</evidence>
<protein>
    <submittedName>
        <fullName evidence="1">11685_t:CDS:1</fullName>
    </submittedName>
</protein>
<name>A0A9N9GAT1_9GLOM</name>
<evidence type="ECO:0000313" key="2">
    <source>
        <dbReference type="Proteomes" id="UP000789396"/>
    </source>
</evidence>
<sequence>MSDEDIYDELSENNGLLEDNEFLENNEFFEDNKLPEEDSFDFYREASNDQMISSSSVDISTAHIDNQPSATKKSKPKYRRNYAKIKSSDDNSEDSECDDLDPLYHEAVATTNSADGSLQNFLIIKSIYHIIYNSLFDYWNEPIMIGLLASLLNSTLKTLSNWDEETRKKAKEELKYQYKHIISSSSTTVPEHA</sequence>
<organism evidence="1 2">
    <name type="scientific">Racocetra fulgida</name>
    <dbReference type="NCBI Taxonomy" id="60492"/>
    <lineage>
        <taxon>Eukaryota</taxon>
        <taxon>Fungi</taxon>
        <taxon>Fungi incertae sedis</taxon>
        <taxon>Mucoromycota</taxon>
        <taxon>Glomeromycotina</taxon>
        <taxon>Glomeromycetes</taxon>
        <taxon>Diversisporales</taxon>
        <taxon>Gigasporaceae</taxon>
        <taxon>Racocetra</taxon>
    </lineage>
</organism>
<dbReference type="AlphaFoldDB" id="A0A9N9GAT1"/>
<reference evidence="1" key="1">
    <citation type="submission" date="2021-06" db="EMBL/GenBank/DDBJ databases">
        <authorList>
            <person name="Kallberg Y."/>
            <person name="Tangrot J."/>
            <person name="Rosling A."/>
        </authorList>
    </citation>
    <scope>NUCLEOTIDE SEQUENCE</scope>
    <source>
        <strain evidence="1">IN212</strain>
    </source>
</reference>
<proteinExistence type="predicted"/>
<feature type="non-terminal residue" evidence="1">
    <location>
        <position position="193"/>
    </location>
</feature>
<dbReference type="Proteomes" id="UP000789396">
    <property type="component" value="Unassembled WGS sequence"/>
</dbReference>
<gene>
    <name evidence="1" type="ORF">RFULGI_LOCUS6159</name>
</gene>
<keyword evidence="2" id="KW-1185">Reference proteome</keyword>
<accession>A0A9N9GAT1</accession>
<comment type="caution">
    <text evidence="1">The sequence shown here is derived from an EMBL/GenBank/DDBJ whole genome shotgun (WGS) entry which is preliminary data.</text>
</comment>
<dbReference type="EMBL" id="CAJVPZ010007656">
    <property type="protein sequence ID" value="CAG8589089.1"/>
    <property type="molecule type" value="Genomic_DNA"/>
</dbReference>